<comment type="caution">
    <text evidence="1">The sequence shown here is derived from an EMBL/GenBank/DDBJ whole genome shotgun (WGS) entry which is preliminary data.</text>
</comment>
<proteinExistence type="predicted"/>
<dbReference type="Gene3D" id="3.30.420.10">
    <property type="entry name" value="Ribonuclease H-like superfamily/Ribonuclease H"/>
    <property type="match status" value="1"/>
</dbReference>
<dbReference type="InterPro" id="IPR012337">
    <property type="entry name" value="RNaseH-like_sf"/>
</dbReference>
<organism evidence="1 2">
    <name type="scientific">Vitis vinifera</name>
    <name type="common">Grape</name>
    <dbReference type="NCBI Taxonomy" id="29760"/>
    <lineage>
        <taxon>Eukaryota</taxon>
        <taxon>Viridiplantae</taxon>
        <taxon>Streptophyta</taxon>
        <taxon>Embryophyta</taxon>
        <taxon>Tracheophyta</taxon>
        <taxon>Spermatophyta</taxon>
        <taxon>Magnoliopsida</taxon>
        <taxon>eudicotyledons</taxon>
        <taxon>Gunneridae</taxon>
        <taxon>Pentapetalae</taxon>
        <taxon>rosids</taxon>
        <taxon>Vitales</taxon>
        <taxon>Vitaceae</taxon>
        <taxon>Viteae</taxon>
        <taxon>Vitis</taxon>
    </lineage>
</organism>
<accession>A0A438HWD3</accession>
<name>A0A438HWD3_VITVI</name>
<reference evidence="1 2" key="1">
    <citation type="journal article" date="2018" name="PLoS Genet.">
        <title>Population sequencing reveals clonal diversity and ancestral inbreeding in the grapevine cultivar Chardonnay.</title>
        <authorList>
            <person name="Roach M.J."/>
            <person name="Johnson D.L."/>
            <person name="Bohlmann J."/>
            <person name="van Vuuren H.J."/>
            <person name="Jones S.J."/>
            <person name="Pretorius I.S."/>
            <person name="Schmidt S.A."/>
            <person name="Borneman A.R."/>
        </authorList>
    </citation>
    <scope>NUCLEOTIDE SEQUENCE [LARGE SCALE GENOMIC DNA]</scope>
    <source>
        <strain evidence="2">cv. Chardonnay</strain>
        <tissue evidence="1">Leaf</tissue>
    </source>
</reference>
<evidence type="ECO:0000313" key="2">
    <source>
        <dbReference type="Proteomes" id="UP000288805"/>
    </source>
</evidence>
<dbReference type="GO" id="GO:0003676">
    <property type="term" value="F:nucleic acid binding"/>
    <property type="evidence" value="ECO:0007669"/>
    <property type="project" value="InterPro"/>
</dbReference>
<gene>
    <name evidence="1" type="ORF">CK203_034690</name>
</gene>
<dbReference type="SUPFAM" id="SSF53098">
    <property type="entry name" value="Ribonuclease H-like"/>
    <property type="match status" value="1"/>
</dbReference>
<dbReference type="EMBL" id="QGNW01000170">
    <property type="protein sequence ID" value="RVW88773.1"/>
    <property type="molecule type" value="Genomic_DNA"/>
</dbReference>
<sequence length="114" mass="12957">MTQSSNGFVSCSPCPINKKIAIVDGTLVIVAGRGDIVINKKIRSDNARDYFNQVLSPFFKEKGIIYESLCTNTPQQNGVAKRKWMAMEKMEDFDFVRKGRMKDQAKTNLYPYLP</sequence>
<dbReference type="AlphaFoldDB" id="A0A438HWD3"/>
<protein>
    <recommendedName>
        <fullName evidence="3">Retrovirus-related Pol polyprotein from transposon TNT 1-94</fullName>
    </recommendedName>
</protein>
<evidence type="ECO:0000313" key="1">
    <source>
        <dbReference type="EMBL" id="RVW88773.1"/>
    </source>
</evidence>
<dbReference type="InterPro" id="IPR036397">
    <property type="entry name" value="RNaseH_sf"/>
</dbReference>
<dbReference type="Proteomes" id="UP000288805">
    <property type="component" value="Unassembled WGS sequence"/>
</dbReference>
<evidence type="ECO:0008006" key="3">
    <source>
        <dbReference type="Google" id="ProtNLM"/>
    </source>
</evidence>